<reference evidence="2 3" key="1">
    <citation type="submission" date="2019-06" db="EMBL/GenBank/DDBJ databases">
        <authorList>
            <person name="Li J."/>
        </authorList>
    </citation>
    <scope>NUCLEOTIDE SEQUENCE [LARGE SCALE GENOMIC DNA]</scope>
    <source>
        <strain evidence="2 3">CGMCC 1.8012</strain>
    </source>
</reference>
<keyword evidence="3" id="KW-1185">Reference proteome</keyword>
<comment type="caution">
    <text evidence="2">The sequence shown here is derived from an EMBL/GenBank/DDBJ whole genome shotgun (WGS) entry which is preliminary data.</text>
</comment>
<accession>A0A5C4R4K2</accession>
<name>A0A5C4R4K2_9RHOB</name>
<protein>
    <recommendedName>
        <fullName evidence="4">DUF2497 domain-containing protein</fullName>
    </recommendedName>
</protein>
<feature type="region of interest" description="Disordered" evidence="1">
    <location>
        <begin position="1"/>
        <end position="72"/>
    </location>
</feature>
<dbReference type="RefSeq" id="WP_139598858.1">
    <property type="nucleotide sequence ID" value="NZ_VDDC01000021.1"/>
</dbReference>
<feature type="compositionally biased region" description="Low complexity" evidence="1">
    <location>
        <begin position="18"/>
        <end position="32"/>
    </location>
</feature>
<dbReference type="Proteomes" id="UP000304880">
    <property type="component" value="Unassembled WGS sequence"/>
</dbReference>
<evidence type="ECO:0008006" key="4">
    <source>
        <dbReference type="Google" id="ProtNLM"/>
    </source>
</evidence>
<dbReference type="AlphaFoldDB" id="A0A5C4R4K2"/>
<evidence type="ECO:0000313" key="2">
    <source>
        <dbReference type="EMBL" id="TNH38860.1"/>
    </source>
</evidence>
<evidence type="ECO:0000256" key="1">
    <source>
        <dbReference type="SAM" id="MobiDB-lite"/>
    </source>
</evidence>
<evidence type="ECO:0000313" key="3">
    <source>
        <dbReference type="Proteomes" id="UP000304880"/>
    </source>
</evidence>
<feature type="compositionally biased region" description="Low complexity" evidence="1">
    <location>
        <begin position="41"/>
        <end position="50"/>
    </location>
</feature>
<dbReference type="EMBL" id="VDDC01000021">
    <property type="protein sequence ID" value="TNH38860.1"/>
    <property type="molecule type" value="Genomic_DNA"/>
</dbReference>
<sequence length="361" mass="38144">MTEARRMTPVEDSATDTPAPRRSTAKAAAAPKAPRRRSAKADAAAPATKPARAKAPRAKADPEAKPARARTRKVALAQPAQVVTLPVLTQDQPIGQAAQEIARIRAEMQSIRHMIDGQPVTHSDARPMLHRLSQDPTPRGMLAGSTASVIQLTPHLRRAVADLPDDGVPSSRPRRTTGKARGRAAAALALPDAVVEAPISDALTEEVVVPAVAPAVLPAAAAPRSRIARLLSAWGDWLLWRLLPPAMPAQASAQDAAIGPAQVRGSATADVVPAPQAHAPAGDGPDRPQADDAAALPHLPVAQIVAQTVAQMMDDKTMRAHLQEMIREELEGEMGARFSGNLRAVVRREIATALDERLTHL</sequence>
<gene>
    <name evidence="2" type="ORF">FHD67_12420</name>
</gene>
<organism evidence="2 3">
    <name type="scientific">Paracoccus haeundaensis</name>
    <dbReference type="NCBI Taxonomy" id="225362"/>
    <lineage>
        <taxon>Bacteria</taxon>
        <taxon>Pseudomonadati</taxon>
        <taxon>Pseudomonadota</taxon>
        <taxon>Alphaproteobacteria</taxon>
        <taxon>Rhodobacterales</taxon>
        <taxon>Paracoccaceae</taxon>
        <taxon>Paracoccus</taxon>
    </lineage>
</organism>
<feature type="region of interest" description="Disordered" evidence="1">
    <location>
        <begin position="162"/>
        <end position="181"/>
    </location>
</feature>
<feature type="compositionally biased region" description="Basic residues" evidence="1">
    <location>
        <begin position="172"/>
        <end position="181"/>
    </location>
</feature>
<proteinExistence type="predicted"/>